<evidence type="ECO:0000313" key="1">
    <source>
        <dbReference type="EMBL" id="CAI9591294.1"/>
    </source>
</evidence>
<sequence>MLGPREAVLSADHWGPWKPSCLLIVGSRCTQTTRVMNFPCCAHRPPLSELSLLCAQTTRVLNCPCCAHRPRNRVMMNCPYMCTQTTRVMMNCSLLCTQTTHPVMNCPYLYAQTTLVMSCSYCTPRTTLT</sequence>
<accession>A0ABN9F2K2</accession>
<proteinExistence type="predicted"/>
<dbReference type="EMBL" id="CATNWA010016265">
    <property type="protein sequence ID" value="CAI9591294.1"/>
    <property type="molecule type" value="Genomic_DNA"/>
</dbReference>
<keyword evidence="2" id="KW-1185">Reference proteome</keyword>
<protein>
    <submittedName>
        <fullName evidence="1">Uncharacterized protein</fullName>
    </submittedName>
</protein>
<organism evidence="1 2">
    <name type="scientific">Staurois parvus</name>
    <dbReference type="NCBI Taxonomy" id="386267"/>
    <lineage>
        <taxon>Eukaryota</taxon>
        <taxon>Metazoa</taxon>
        <taxon>Chordata</taxon>
        <taxon>Craniata</taxon>
        <taxon>Vertebrata</taxon>
        <taxon>Euteleostomi</taxon>
        <taxon>Amphibia</taxon>
        <taxon>Batrachia</taxon>
        <taxon>Anura</taxon>
        <taxon>Neobatrachia</taxon>
        <taxon>Ranoidea</taxon>
        <taxon>Ranidae</taxon>
        <taxon>Staurois</taxon>
    </lineage>
</organism>
<dbReference type="Proteomes" id="UP001162483">
    <property type="component" value="Unassembled WGS sequence"/>
</dbReference>
<evidence type="ECO:0000313" key="2">
    <source>
        <dbReference type="Proteomes" id="UP001162483"/>
    </source>
</evidence>
<gene>
    <name evidence="1" type="ORF">SPARVUS_LOCUS11191522</name>
</gene>
<comment type="caution">
    <text evidence="1">The sequence shown here is derived from an EMBL/GenBank/DDBJ whole genome shotgun (WGS) entry which is preliminary data.</text>
</comment>
<reference evidence="1" key="1">
    <citation type="submission" date="2023-05" db="EMBL/GenBank/DDBJ databases">
        <authorList>
            <person name="Stuckert A."/>
        </authorList>
    </citation>
    <scope>NUCLEOTIDE SEQUENCE</scope>
</reference>
<name>A0ABN9F2K2_9NEOB</name>